<organism evidence="3 4">
    <name type="scientific">Bifidobacterium imperatoris</name>
    <dbReference type="NCBI Taxonomy" id="2020965"/>
    <lineage>
        <taxon>Bacteria</taxon>
        <taxon>Bacillati</taxon>
        <taxon>Actinomycetota</taxon>
        <taxon>Actinomycetes</taxon>
        <taxon>Bifidobacteriales</taxon>
        <taxon>Bifidobacteriaceae</taxon>
        <taxon>Bifidobacterium</taxon>
    </lineage>
</organism>
<dbReference type="PANTHER" id="PTHR48081:SF33">
    <property type="entry name" value="KYNURENINE FORMAMIDASE"/>
    <property type="match status" value="1"/>
</dbReference>
<reference evidence="3 4" key="1">
    <citation type="submission" date="2017-07" db="EMBL/GenBank/DDBJ databases">
        <title>Bifidobacterium novel species.</title>
        <authorList>
            <person name="Lugli G.A."/>
            <person name="Milani C."/>
            <person name="Duranti S."/>
            <person name="Mangifesta M."/>
        </authorList>
    </citation>
    <scope>NUCLEOTIDE SEQUENCE [LARGE SCALE GENOMIC DNA]</scope>
    <source>
        <strain evidence="3 4">45</strain>
    </source>
</reference>
<dbReference type="SUPFAM" id="SSF53474">
    <property type="entry name" value="alpha/beta-Hydrolases"/>
    <property type="match status" value="1"/>
</dbReference>
<evidence type="ECO:0000313" key="4">
    <source>
        <dbReference type="Proteomes" id="UP000234855"/>
    </source>
</evidence>
<dbReference type="AlphaFoldDB" id="A0A2N5ITX7"/>
<feature type="domain" description="Alpha/beta hydrolase fold-3" evidence="2">
    <location>
        <begin position="72"/>
        <end position="270"/>
    </location>
</feature>
<evidence type="ECO:0000313" key="3">
    <source>
        <dbReference type="EMBL" id="PLS25429.1"/>
    </source>
</evidence>
<dbReference type="RefSeq" id="WP_242689598.1">
    <property type="nucleotide sequence ID" value="NZ_CP071591.1"/>
</dbReference>
<accession>A0A2N5ITX7</accession>
<dbReference type="Gene3D" id="3.40.50.1820">
    <property type="entry name" value="alpha/beta hydrolase"/>
    <property type="match status" value="1"/>
</dbReference>
<dbReference type="EMBL" id="NMWV01000005">
    <property type="protein sequence ID" value="PLS25429.1"/>
    <property type="molecule type" value="Genomic_DNA"/>
</dbReference>
<protein>
    <submittedName>
        <fullName evidence="3">Esterase</fullName>
    </submittedName>
</protein>
<name>A0A2N5ITX7_9BIFI</name>
<comment type="caution">
    <text evidence="3">The sequence shown here is derived from an EMBL/GenBank/DDBJ whole genome shotgun (WGS) entry which is preliminary data.</text>
</comment>
<evidence type="ECO:0000259" key="2">
    <source>
        <dbReference type="Pfam" id="PF07859"/>
    </source>
</evidence>
<sequence>MIVDRQEAIDLLAERAALMAKNDAPHLAAQILPEGIESIKDLPYLEDGLSDHLLDIYRPEGAAEGEPLPVFIDFHGGGLYYGTKENNLCRDMILAGKGFVVVNANYRLVPQVSFFDQIGDALAVMAWVKDHVAEYQGNPDQVFVTGDSAGATLAMYALAVNNSKVVRQRWFMQPSGLDVRGFVATSGMFRLEGGVYEPLISYYTAAYFTKPSEIIAIAPYKNDLDRLIVDGNLPPTYLITSDEDVLADNSLELARIMVHRNRDCELRMWPLGQGKVLGHIFNVTQAGDASNAEALEVIDDIARFARRYL</sequence>
<evidence type="ECO:0000256" key="1">
    <source>
        <dbReference type="ARBA" id="ARBA00022801"/>
    </source>
</evidence>
<dbReference type="Proteomes" id="UP000234855">
    <property type="component" value="Unassembled WGS sequence"/>
</dbReference>
<dbReference type="InterPro" id="IPR013094">
    <property type="entry name" value="AB_hydrolase_3"/>
</dbReference>
<dbReference type="PANTHER" id="PTHR48081">
    <property type="entry name" value="AB HYDROLASE SUPERFAMILY PROTEIN C4A8.06C"/>
    <property type="match status" value="1"/>
</dbReference>
<keyword evidence="1" id="KW-0378">Hydrolase</keyword>
<dbReference type="InterPro" id="IPR029058">
    <property type="entry name" value="AB_hydrolase_fold"/>
</dbReference>
<dbReference type="InterPro" id="IPR050300">
    <property type="entry name" value="GDXG_lipolytic_enzyme"/>
</dbReference>
<gene>
    <name evidence="3" type="ORF">Tam1G_0253</name>
</gene>
<dbReference type="GO" id="GO:0016787">
    <property type="term" value="F:hydrolase activity"/>
    <property type="evidence" value="ECO:0007669"/>
    <property type="project" value="UniProtKB-KW"/>
</dbReference>
<proteinExistence type="predicted"/>
<dbReference type="Pfam" id="PF07859">
    <property type="entry name" value="Abhydrolase_3"/>
    <property type="match status" value="1"/>
</dbReference>